<evidence type="ECO:0000256" key="1">
    <source>
        <dbReference type="ARBA" id="ARBA00006545"/>
    </source>
</evidence>
<name>A0A812N955_9DINO</name>
<dbReference type="GO" id="GO:0006623">
    <property type="term" value="P:protein targeting to vacuole"/>
    <property type="evidence" value="ECO:0007669"/>
    <property type="project" value="TreeGrafter"/>
</dbReference>
<dbReference type="EMBL" id="CAJNDS010002001">
    <property type="protein sequence ID" value="CAE7294863.1"/>
    <property type="molecule type" value="Genomic_DNA"/>
</dbReference>
<evidence type="ECO:0000313" key="4">
    <source>
        <dbReference type="Proteomes" id="UP000604046"/>
    </source>
</evidence>
<sequence length="269" mass="27979">MRWFVVGVVGFLAIGLGYNSPAYERTCKAQKGEKKSDEGEDHGKLFCAQALRTAAPPAVRSALSKPQLDEIGSGVMSFFSKTKEEVLGQRAGLGSGVSDLAEGIFGGALGSFAKVSGSLKDTVGSSLGEPMGSDRKALNLTEGLDLGYASIATGISEGISAVVKEPFKQANEDGLVGLASGVALGAASAVVRPMEGLLGAVEKLSQGAEGEVRGRYRGYGGLRRPPRAAFHPEAHGLQALAESFFWPMWLLHVRALRATSSRKGLAAAV</sequence>
<dbReference type="InterPro" id="IPR026847">
    <property type="entry name" value="VPS13"/>
</dbReference>
<protein>
    <submittedName>
        <fullName evidence="3">TipC protein</fullName>
    </submittedName>
</protein>
<comment type="similarity">
    <text evidence="1">Belongs to the VPS13 family.</text>
</comment>
<reference evidence="3" key="1">
    <citation type="submission" date="2021-02" db="EMBL/GenBank/DDBJ databases">
        <authorList>
            <person name="Dougan E. K."/>
            <person name="Rhodes N."/>
            <person name="Thang M."/>
            <person name="Chan C."/>
        </authorList>
    </citation>
    <scope>NUCLEOTIDE SEQUENCE</scope>
</reference>
<dbReference type="AlphaFoldDB" id="A0A812N955"/>
<organism evidence="3 4">
    <name type="scientific">Symbiodinium natans</name>
    <dbReference type="NCBI Taxonomy" id="878477"/>
    <lineage>
        <taxon>Eukaryota</taxon>
        <taxon>Sar</taxon>
        <taxon>Alveolata</taxon>
        <taxon>Dinophyceae</taxon>
        <taxon>Suessiales</taxon>
        <taxon>Symbiodiniaceae</taxon>
        <taxon>Symbiodinium</taxon>
    </lineage>
</organism>
<feature type="chain" id="PRO_5032570603" evidence="2">
    <location>
        <begin position="20"/>
        <end position="269"/>
    </location>
</feature>
<accession>A0A812N955</accession>
<dbReference type="GO" id="GO:0045053">
    <property type="term" value="P:protein retention in Golgi apparatus"/>
    <property type="evidence" value="ECO:0007669"/>
    <property type="project" value="TreeGrafter"/>
</dbReference>
<dbReference type="PANTHER" id="PTHR16166">
    <property type="entry name" value="VACUOLAR PROTEIN SORTING-ASSOCIATED PROTEIN VPS13"/>
    <property type="match status" value="1"/>
</dbReference>
<evidence type="ECO:0000256" key="2">
    <source>
        <dbReference type="SAM" id="SignalP"/>
    </source>
</evidence>
<gene>
    <name evidence="3" type="primary">tipC</name>
    <name evidence="3" type="ORF">SNAT2548_LOCUS15531</name>
</gene>
<evidence type="ECO:0000313" key="3">
    <source>
        <dbReference type="EMBL" id="CAE7294863.1"/>
    </source>
</evidence>
<keyword evidence="4" id="KW-1185">Reference proteome</keyword>
<dbReference type="Proteomes" id="UP000604046">
    <property type="component" value="Unassembled WGS sequence"/>
</dbReference>
<proteinExistence type="inferred from homology"/>
<keyword evidence="2" id="KW-0732">Signal</keyword>
<dbReference type="OrthoDB" id="10590515at2759"/>
<feature type="signal peptide" evidence="2">
    <location>
        <begin position="1"/>
        <end position="19"/>
    </location>
</feature>
<dbReference type="PANTHER" id="PTHR16166:SF93">
    <property type="entry name" value="INTERMEMBRANE LIPID TRANSFER PROTEIN VPS13"/>
    <property type="match status" value="1"/>
</dbReference>
<comment type="caution">
    <text evidence="3">The sequence shown here is derived from an EMBL/GenBank/DDBJ whole genome shotgun (WGS) entry which is preliminary data.</text>
</comment>